<dbReference type="InterPro" id="IPR014284">
    <property type="entry name" value="RNA_pol_sigma-70_dom"/>
</dbReference>
<protein>
    <submittedName>
        <fullName evidence="6">DNA-directed RNA polymerase sigma-70 factor</fullName>
    </submittedName>
</protein>
<dbReference type="InterPro" id="IPR007627">
    <property type="entry name" value="RNA_pol_sigma70_r2"/>
</dbReference>
<evidence type="ECO:0000256" key="2">
    <source>
        <dbReference type="ARBA" id="ARBA00023015"/>
    </source>
</evidence>
<keyword evidence="3" id="KW-0731">Sigma factor</keyword>
<dbReference type="Pfam" id="PF04542">
    <property type="entry name" value="Sigma70_r2"/>
    <property type="match status" value="1"/>
</dbReference>
<proteinExistence type="inferred from homology"/>
<organism evidence="6 7">
    <name type="scientific">Anaerocolumna cellulosilytica</name>
    <dbReference type="NCBI Taxonomy" id="433286"/>
    <lineage>
        <taxon>Bacteria</taxon>
        <taxon>Bacillati</taxon>
        <taxon>Bacillota</taxon>
        <taxon>Clostridia</taxon>
        <taxon>Lachnospirales</taxon>
        <taxon>Lachnospiraceae</taxon>
        <taxon>Anaerocolumna</taxon>
    </lineage>
</organism>
<dbReference type="AlphaFoldDB" id="A0A6S6R2S3"/>
<gene>
    <name evidence="6" type="ORF">acsn021_13940</name>
</gene>
<evidence type="ECO:0000313" key="6">
    <source>
        <dbReference type="EMBL" id="BCJ93825.1"/>
    </source>
</evidence>
<keyword evidence="4" id="KW-0238">DNA-binding</keyword>
<keyword evidence="7" id="KW-1185">Reference proteome</keyword>
<dbReference type="GO" id="GO:0000428">
    <property type="term" value="C:DNA-directed RNA polymerase complex"/>
    <property type="evidence" value="ECO:0007669"/>
    <property type="project" value="UniProtKB-KW"/>
</dbReference>
<dbReference type="RefSeq" id="WP_184092494.1">
    <property type="nucleotide sequence ID" value="NZ_AP023367.1"/>
</dbReference>
<keyword evidence="5" id="KW-0804">Transcription</keyword>
<evidence type="ECO:0000256" key="4">
    <source>
        <dbReference type="ARBA" id="ARBA00023125"/>
    </source>
</evidence>
<dbReference type="NCBIfam" id="TIGR02937">
    <property type="entry name" value="sigma70-ECF"/>
    <property type="match status" value="1"/>
</dbReference>
<evidence type="ECO:0000313" key="7">
    <source>
        <dbReference type="Proteomes" id="UP000515561"/>
    </source>
</evidence>
<dbReference type="InterPro" id="IPR036388">
    <property type="entry name" value="WH-like_DNA-bd_sf"/>
</dbReference>
<keyword evidence="6" id="KW-0240">DNA-directed RNA polymerase</keyword>
<dbReference type="SUPFAM" id="SSF88659">
    <property type="entry name" value="Sigma3 and sigma4 domains of RNA polymerase sigma factors"/>
    <property type="match status" value="1"/>
</dbReference>
<dbReference type="GO" id="GO:0003677">
    <property type="term" value="F:DNA binding"/>
    <property type="evidence" value="ECO:0007669"/>
    <property type="project" value="UniProtKB-KW"/>
</dbReference>
<name>A0A6S6R2S3_9FIRM</name>
<dbReference type="KEGG" id="acel:acsn021_13940"/>
<dbReference type="Proteomes" id="UP000515561">
    <property type="component" value="Chromosome"/>
</dbReference>
<reference evidence="6 7" key="1">
    <citation type="journal article" date="2016" name="Int. J. Syst. Evol. Microbiol.">
        <title>Descriptions of Anaerotaenia torta gen. nov., sp. nov. and Anaerocolumna cellulosilytica gen. nov., sp. nov. isolated from a methanogenic reactor of cattle waste.</title>
        <authorList>
            <person name="Uek A."/>
            <person name="Ohtaki Y."/>
            <person name="Kaku N."/>
            <person name="Ueki K."/>
        </authorList>
    </citation>
    <scope>NUCLEOTIDE SEQUENCE [LARGE SCALE GENOMIC DNA]</scope>
    <source>
        <strain evidence="6 7">SN021</strain>
    </source>
</reference>
<dbReference type="GO" id="GO:0006352">
    <property type="term" value="P:DNA-templated transcription initiation"/>
    <property type="evidence" value="ECO:0007669"/>
    <property type="project" value="InterPro"/>
</dbReference>
<dbReference type="GO" id="GO:0016987">
    <property type="term" value="F:sigma factor activity"/>
    <property type="evidence" value="ECO:0007669"/>
    <property type="project" value="UniProtKB-KW"/>
</dbReference>
<comment type="similarity">
    <text evidence="1">Belongs to the sigma-70 factor family. ECF subfamily.</text>
</comment>
<keyword evidence="2" id="KW-0805">Transcription regulation</keyword>
<dbReference type="Gene3D" id="1.10.10.10">
    <property type="entry name" value="Winged helix-like DNA-binding domain superfamily/Winged helix DNA-binding domain"/>
    <property type="match status" value="1"/>
</dbReference>
<dbReference type="Gene3D" id="1.10.1740.10">
    <property type="match status" value="1"/>
</dbReference>
<dbReference type="InterPro" id="IPR039425">
    <property type="entry name" value="RNA_pol_sigma-70-like"/>
</dbReference>
<evidence type="ECO:0000256" key="3">
    <source>
        <dbReference type="ARBA" id="ARBA00023082"/>
    </source>
</evidence>
<dbReference type="EMBL" id="AP023367">
    <property type="protein sequence ID" value="BCJ93825.1"/>
    <property type="molecule type" value="Genomic_DNA"/>
</dbReference>
<accession>A0A6S6R2S3</accession>
<dbReference type="InterPro" id="IPR013325">
    <property type="entry name" value="RNA_pol_sigma_r2"/>
</dbReference>
<sequence>MFSIEELYQTYKKDIFCYLQSLTRDYTLSEDLLSETFMKALLALPSFRGESSIKTWLIGIARNVWLQHLRKARHWVQYDDLLCVYLTESESVEEHFITKEKLERIRALLKTKDERTRSIVDLRVEGWSYTEIAKKWSITENSARVIDFRTRKWMKETLRKEELL</sequence>
<dbReference type="PANTHER" id="PTHR43133">
    <property type="entry name" value="RNA POLYMERASE ECF-TYPE SIGMA FACTO"/>
    <property type="match status" value="1"/>
</dbReference>
<dbReference type="PANTHER" id="PTHR43133:SF8">
    <property type="entry name" value="RNA POLYMERASE SIGMA FACTOR HI_1459-RELATED"/>
    <property type="match status" value="1"/>
</dbReference>
<evidence type="ECO:0000256" key="5">
    <source>
        <dbReference type="ARBA" id="ARBA00023163"/>
    </source>
</evidence>
<evidence type="ECO:0000256" key="1">
    <source>
        <dbReference type="ARBA" id="ARBA00010641"/>
    </source>
</evidence>
<dbReference type="InterPro" id="IPR013324">
    <property type="entry name" value="RNA_pol_sigma_r3/r4-like"/>
</dbReference>
<dbReference type="SUPFAM" id="SSF88946">
    <property type="entry name" value="Sigma2 domain of RNA polymerase sigma factors"/>
    <property type="match status" value="1"/>
</dbReference>